<feature type="chain" id="PRO_5042497689" evidence="1">
    <location>
        <begin position="24"/>
        <end position="365"/>
    </location>
</feature>
<keyword evidence="1" id="KW-0732">Signal</keyword>
<dbReference type="Proteomes" id="UP001295740">
    <property type="component" value="Unassembled WGS sequence"/>
</dbReference>
<dbReference type="Gene3D" id="2.60.130.10">
    <property type="entry name" value="Aromatic compound dioxygenase"/>
    <property type="match status" value="1"/>
</dbReference>
<evidence type="ECO:0000313" key="4">
    <source>
        <dbReference type="Proteomes" id="UP001295740"/>
    </source>
</evidence>
<dbReference type="EMBL" id="CAUWAG010000019">
    <property type="protein sequence ID" value="CAJ2512404.1"/>
    <property type="molecule type" value="Genomic_DNA"/>
</dbReference>
<dbReference type="SUPFAM" id="SSF49482">
    <property type="entry name" value="Aromatic compound dioxygenase"/>
    <property type="match status" value="1"/>
</dbReference>
<dbReference type="AlphaFoldDB" id="A0AAI8VXA3"/>
<evidence type="ECO:0000256" key="1">
    <source>
        <dbReference type="SAM" id="SignalP"/>
    </source>
</evidence>
<dbReference type="GO" id="GO:0016702">
    <property type="term" value="F:oxidoreductase activity, acting on single donors with incorporation of molecular oxygen, incorporation of two atoms of oxygen"/>
    <property type="evidence" value="ECO:0007669"/>
    <property type="project" value="InterPro"/>
</dbReference>
<proteinExistence type="predicted"/>
<dbReference type="InterPro" id="IPR015889">
    <property type="entry name" value="Intradiol_dOase_core"/>
</dbReference>
<dbReference type="PANTHER" id="PTHR34315">
    <property type="match status" value="1"/>
</dbReference>
<dbReference type="PANTHER" id="PTHR34315:SF2">
    <property type="entry name" value="ANCHORED DIOXYGENASE, PUTATIVE (AFU_ORTHOLOGUE AFUA_3G01800)-RELATED"/>
    <property type="match status" value="1"/>
</dbReference>
<accession>A0AAI8VXA3</accession>
<evidence type="ECO:0000259" key="2">
    <source>
        <dbReference type="Pfam" id="PF00775"/>
    </source>
</evidence>
<sequence length="365" mass="39965">MKLNPTFAATLAATLSLVFAASAHPGEALSKRQQEAHNARSVAAVNARALEVCQQRPEVKARKQRDIARRQATFDQLRQKRSLQNDAFFHRRSDADFQQWAASNHNFTGEVDVTVSSKDLFPSNASCVLAPDNANGPYFVSQELIRQEIDEEEVGIPMHLELQFIDINTCEPADVLIDVWSCNSTGQYSGISAGGQGGLDTTYLRGVQLTDDEGVVNFDTPFPGLYEGRATHQHIIVHVGSEILDNGTYTGGVVAHLSQLFFDQKLRDAVESLAPYNTNEIPVTSNVEDLFGGYASTAEYDPFMNYVVLGNSLESGLFAWTELALNTSSNWDFYAPYASTWAAGGGSDNPAFNFSVVTMPPPTHD</sequence>
<evidence type="ECO:0000313" key="3">
    <source>
        <dbReference type="EMBL" id="CAJ2512404.1"/>
    </source>
</evidence>
<dbReference type="InterPro" id="IPR000627">
    <property type="entry name" value="Intradiol_dOase_C"/>
</dbReference>
<keyword evidence="4" id="KW-1185">Reference proteome</keyword>
<feature type="signal peptide" evidence="1">
    <location>
        <begin position="1"/>
        <end position="23"/>
    </location>
</feature>
<protein>
    <submittedName>
        <fullName evidence="3">Uu.00g054190.m01.CDS01</fullName>
    </submittedName>
</protein>
<dbReference type="CDD" id="cd03457">
    <property type="entry name" value="intradiol_dioxygenase_like"/>
    <property type="match status" value="1"/>
</dbReference>
<organism evidence="3 4">
    <name type="scientific">Anthostomella pinea</name>
    <dbReference type="NCBI Taxonomy" id="933095"/>
    <lineage>
        <taxon>Eukaryota</taxon>
        <taxon>Fungi</taxon>
        <taxon>Dikarya</taxon>
        <taxon>Ascomycota</taxon>
        <taxon>Pezizomycotina</taxon>
        <taxon>Sordariomycetes</taxon>
        <taxon>Xylariomycetidae</taxon>
        <taxon>Xylariales</taxon>
        <taxon>Xylariaceae</taxon>
        <taxon>Anthostomella</taxon>
    </lineage>
</organism>
<reference evidence="3" key="1">
    <citation type="submission" date="2023-10" db="EMBL/GenBank/DDBJ databases">
        <authorList>
            <person name="Hackl T."/>
        </authorList>
    </citation>
    <scope>NUCLEOTIDE SEQUENCE</scope>
</reference>
<dbReference type="Pfam" id="PF00775">
    <property type="entry name" value="Dioxygenase_C"/>
    <property type="match status" value="1"/>
</dbReference>
<comment type="caution">
    <text evidence="3">The sequence shown here is derived from an EMBL/GenBank/DDBJ whole genome shotgun (WGS) entry which is preliminary data.</text>
</comment>
<gene>
    <name evidence="3" type="ORF">KHLLAP_LOCUS12872</name>
</gene>
<feature type="domain" description="Intradiol ring-cleavage dioxygenases" evidence="2">
    <location>
        <begin position="141"/>
        <end position="236"/>
    </location>
</feature>
<name>A0AAI8VXA3_9PEZI</name>
<dbReference type="GO" id="GO:0008199">
    <property type="term" value="F:ferric iron binding"/>
    <property type="evidence" value="ECO:0007669"/>
    <property type="project" value="InterPro"/>
</dbReference>